<organism evidence="1 2">
    <name type="scientific">Shinella curvata</name>
    <dbReference type="NCBI Taxonomy" id="1817964"/>
    <lineage>
        <taxon>Bacteria</taxon>
        <taxon>Pseudomonadati</taxon>
        <taxon>Pseudomonadota</taxon>
        <taxon>Alphaproteobacteria</taxon>
        <taxon>Hyphomicrobiales</taxon>
        <taxon>Rhizobiaceae</taxon>
        <taxon>Shinella</taxon>
    </lineage>
</organism>
<keyword evidence="2" id="KW-1185">Reference proteome</keyword>
<dbReference type="RefSeq" id="WP_244761109.1">
    <property type="nucleotide sequence ID" value="NZ_JALJCJ010000003.1"/>
</dbReference>
<dbReference type="EMBL" id="WHSC02000003">
    <property type="protein sequence ID" value="MDO6121153.1"/>
    <property type="molecule type" value="Genomic_DNA"/>
</dbReference>
<sequence>MKDYFFIDSKSKSSVEQYAFVFENALFRPADVEVAVKFHYANFFRHVLCWRKYKFRLRFVFNIRETLFPDDDGRVYYFFNSAENLKLIKNRKHTHIFFGHGESNKRASLHPLYRLYDYVLVAGPFAGKRLQQFDILNEATVAERVRDIGGASVANVDYDDLLLIGDEDIQPSARGLLYMPTWEGGVDSENYSTVDEPRLADFLVQTARKFSAEFICIKPHANTGTRLAALKERLADLITTIESQGIKLVMTRKDLSVIPRSKRLALRTRPCTSLKMPPDFSCAIVDVSAAESMAAKIGVPSIVLATRKNGLYAPEQYMQTKGKSVIHLADWTSMEACASHALTQAASDYQRDYIDFFLDDGNARFRHAVTEIEADLERKRIRGSRTD</sequence>
<dbReference type="Proteomes" id="UP001177080">
    <property type="component" value="Unassembled WGS sequence"/>
</dbReference>
<evidence type="ECO:0000313" key="1">
    <source>
        <dbReference type="EMBL" id="MDO6121153.1"/>
    </source>
</evidence>
<accession>A0ABT8XBN3</accession>
<protein>
    <submittedName>
        <fullName evidence="1">Uncharacterized protein</fullName>
    </submittedName>
</protein>
<comment type="caution">
    <text evidence="1">The sequence shown here is derived from an EMBL/GenBank/DDBJ whole genome shotgun (WGS) entry which is preliminary data.</text>
</comment>
<name>A0ABT8XBN3_9HYPH</name>
<gene>
    <name evidence="1" type="ORF">GB928_008160</name>
</gene>
<proteinExistence type="predicted"/>
<evidence type="ECO:0000313" key="2">
    <source>
        <dbReference type="Proteomes" id="UP001177080"/>
    </source>
</evidence>
<reference evidence="1" key="1">
    <citation type="submission" date="2022-04" db="EMBL/GenBank/DDBJ databases">
        <title>Shinella lacus sp. nov., a novel member of the genus Shinella from water.</title>
        <authorList>
            <person name="Deng Y."/>
        </authorList>
    </citation>
    <scope>NUCLEOTIDE SEQUENCE</scope>
    <source>
        <strain evidence="1">JCM 31239</strain>
    </source>
</reference>